<dbReference type="AlphaFoldDB" id="A0A518FI76"/>
<gene>
    <name evidence="1" type="ORF">Pan153_06750</name>
</gene>
<evidence type="ECO:0000313" key="2">
    <source>
        <dbReference type="Proteomes" id="UP000320839"/>
    </source>
</evidence>
<reference evidence="1 2" key="1">
    <citation type="submission" date="2019-02" db="EMBL/GenBank/DDBJ databases">
        <title>Deep-cultivation of Planctomycetes and their phenomic and genomic characterization uncovers novel biology.</title>
        <authorList>
            <person name="Wiegand S."/>
            <person name="Jogler M."/>
            <person name="Boedeker C."/>
            <person name="Pinto D."/>
            <person name="Vollmers J."/>
            <person name="Rivas-Marin E."/>
            <person name="Kohn T."/>
            <person name="Peeters S.H."/>
            <person name="Heuer A."/>
            <person name="Rast P."/>
            <person name="Oberbeckmann S."/>
            <person name="Bunk B."/>
            <person name="Jeske O."/>
            <person name="Meyerdierks A."/>
            <person name="Storesund J.E."/>
            <person name="Kallscheuer N."/>
            <person name="Luecker S."/>
            <person name="Lage O.M."/>
            <person name="Pohl T."/>
            <person name="Merkel B.J."/>
            <person name="Hornburger P."/>
            <person name="Mueller R.-W."/>
            <person name="Bruemmer F."/>
            <person name="Labrenz M."/>
            <person name="Spormann A.M."/>
            <person name="Op den Camp H."/>
            <person name="Overmann J."/>
            <person name="Amann R."/>
            <person name="Jetten M.S.M."/>
            <person name="Mascher T."/>
            <person name="Medema M.H."/>
            <person name="Devos D.P."/>
            <person name="Kaster A.-K."/>
            <person name="Ovreas L."/>
            <person name="Rohde M."/>
            <person name="Galperin M.Y."/>
            <person name="Jogler C."/>
        </authorList>
    </citation>
    <scope>NUCLEOTIDE SEQUENCE [LARGE SCALE GENOMIC DNA]</scope>
    <source>
        <strain evidence="1 2">Pan153</strain>
    </source>
</reference>
<dbReference type="EMBL" id="CP036317">
    <property type="protein sequence ID" value="QDV16054.1"/>
    <property type="molecule type" value="Genomic_DNA"/>
</dbReference>
<accession>A0A518FI76</accession>
<sequence length="111" mass="12631">MLDLYLIADGYEPSEFPEDTALGALSLQEWKSLAALWTILEEQGISLSFFEDARLDAFEVERTLKLIQESLPTLVPGFEIPNYNRNLPVFTLEQIFRDALNQGKGIMVFCD</sequence>
<dbReference type="Proteomes" id="UP000320839">
    <property type="component" value="Chromosome"/>
</dbReference>
<name>A0A518FI76_9PLAN</name>
<organism evidence="1 2">
    <name type="scientific">Gimesia panareensis</name>
    <dbReference type="NCBI Taxonomy" id="2527978"/>
    <lineage>
        <taxon>Bacteria</taxon>
        <taxon>Pseudomonadati</taxon>
        <taxon>Planctomycetota</taxon>
        <taxon>Planctomycetia</taxon>
        <taxon>Planctomycetales</taxon>
        <taxon>Planctomycetaceae</taxon>
        <taxon>Gimesia</taxon>
    </lineage>
</organism>
<dbReference type="RefSeq" id="WP_145454033.1">
    <property type="nucleotide sequence ID" value="NZ_CP036317.1"/>
</dbReference>
<evidence type="ECO:0000313" key="1">
    <source>
        <dbReference type="EMBL" id="QDV16054.1"/>
    </source>
</evidence>
<dbReference type="OrthoDB" id="9886731at2"/>
<proteinExistence type="predicted"/>
<protein>
    <submittedName>
        <fullName evidence="1">Uncharacterized protein</fullName>
    </submittedName>
</protein>